<evidence type="ECO:0000256" key="7">
    <source>
        <dbReference type="SAM" id="MobiDB-lite"/>
    </source>
</evidence>
<dbReference type="eggNOG" id="KOG2202">
    <property type="taxonomic scope" value="Eukaryota"/>
</dbReference>
<dbReference type="GO" id="GO:0008270">
    <property type="term" value="F:zinc ion binding"/>
    <property type="evidence" value="ECO:0007669"/>
    <property type="project" value="UniProtKB-KW"/>
</dbReference>
<dbReference type="GO" id="GO:0000398">
    <property type="term" value="P:mRNA splicing, via spliceosome"/>
    <property type="evidence" value="ECO:0007669"/>
    <property type="project" value="InterPro"/>
</dbReference>
<dbReference type="InterPro" id="IPR000571">
    <property type="entry name" value="Znf_CCCH"/>
</dbReference>
<feature type="region of interest" description="Disordered" evidence="7">
    <location>
        <begin position="140"/>
        <end position="200"/>
    </location>
</feature>
<keyword evidence="3 6" id="KW-0863">Zinc-finger</keyword>
<dbReference type="GO" id="GO:0089701">
    <property type="term" value="C:U2AF complex"/>
    <property type="evidence" value="ECO:0007669"/>
    <property type="project" value="InterPro"/>
</dbReference>
<keyword evidence="1 6" id="KW-0479">Metal-binding</keyword>
<evidence type="ECO:0000313" key="10">
    <source>
        <dbReference type="CGD" id="CAL0000168007"/>
    </source>
</evidence>
<dbReference type="RefSeq" id="XP_002417141.1">
    <property type="nucleotide sequence ID" value="XM_002417096.1"/>
</dbReference>
<evidence type="ECO:0000256" key="3">
    <source>
        <dbReference type="ARBA" id="ARBA00022771"/>
    </source>
</evidence>
<name>B9W7S0_CANDC</name>
<dbReference type="PROSITE" id="PS50102">
    <property type="entry name" value="RRM"/>
    <property type="match status" value="1"/>
</dbReference>
<dbReference type="InterPro" id="IPR009145">
    <property type="entry name" value="U2AF_small"/>
</dbReference>
<dbReference type="VEuPathDB" id="FungiDB:CD36_04720"/>
<dbReference type="Pfam" id="PF00642">
    <property type="entry name" value="zf-CCCH"/>
    <property type="match status" value="1"/>
</dbReference>
<feature type="region of interest" description="Disordered" evidence="7">
    <location>
        <begin position="72"/>
        <end position="111"/>
    </location>
</feature>
<sequence length="372" mass="42898">MDTTEQIYQSQSQNRNQTRLKSTVLCSFYTRIGACRHGEKCTKKHLRPTSTKTILIPNLYQNPRFDLEEYLKPNKKHHSAKKRKTENKKDGEADAKIKHEPRDDVKDNEEVIAVDEDNKKLNEIKKKISEALIDKDKEKDIEGESKITQQDKHDESSKEEQSELEKEELAHQDTTPEVPNHSQEKTCINQEKHSHDESHPVLTDEQIRKDFDLFYQDIFVHIAKLGQINDMAVCENENHLSGHVYVKFNDYEDAYNANLQLNQEWYNGRPIYSELSPVNSISDAHCSAWDHGHCNRGATCNYLHVKQPTQGMKKSLYDSQSKSYTLKRLEMLKKQVPGEIISGAGSNMANGNEVNVNNISIRSTTAFLEHLF</sequence>
<evidence type="ECO:0000313" key="12">
    <source>
        <dbReference type="Proteomes" id="UP000002605"/>
    </source>
</evidence>
<dbReference type="Gene3D" id="3.30.70.330">
    <property type="match status" value="1"/>
</dbReference>
<dbReference type="InterPro" id="IPR012677">
    <property type="entry name" value="Nucleotide-bd_a/b_plait_sf"/>
</dbReference>
<feature type="domain" description="RRM" evidence="8">
    <location>
        <begin position="202"/>
        <end position="278"/>
    </location>
</feature>
<gene>
    <name evidence="10" type="ordered locus">Cd36_04720</name>
    <name evidence="11" type="ORF">CD36_04720</name>
</gene>
<dbReference type="SMART" id="SM00361">
    <property type="entry name" value="RRM_1"/>
    <property type="match status" value="1"/>
</dbReference>
<dbReference type="OrthoDB" id="423462at2759"/>
<dbReference type="KEGG" id="cdu:CD36_04720"/>
<keyword evidence="4 6" id="KW-0862">Zinc</keyword>
<keyword evidence="5" id="KW-0694">RNA-binding</keyword>
<dbReference type="GeneID" id="8044676"/>
<keyword evidence="12" id="KW-1185">Reference proteome</keyword>
<dbReference type="Proteomes" id="UP000002605">
    <property type="component" value="Chromosome 1"/>
</dbReference>
<evidence type="ECO:0000256" key="4">
    <source>
        <dbReference type="ARBA" id="ARBA00022833"/>
    </source>
</evidence>
<feature type="zinc finger region" description="C3H1-type" evidence="6">
    <location>
        <begin position="20"/>
        <end position="48"/>
    </location>
</feature>
<evidence type="ECO:0000259" key="8">
    <source>
        <dbReference type="PROSITE" id="PS50102"/>
    </source>
</evidence>
<evidence type="ECO:0000256" key="2">
    <source>
        <dbReference type="ARBA" id="ARBA00022737"/>
    </source>
</evidence>
<dbReference type="InterPro" id="IPR000504">
    <property type="entry name" value="RRM_dom"/>
</dbReference>
<evidence type="ECO:0000259" key="9">
    <source>
        <dbReference type="PROSITE" id="PS50103"/>
    </source>
</evidence>
<dbReference type="Pfam" id="PF00076">
    <property type="entry name" value="RRM_1"/>
    <property type="match status" value="1"/>
</dbReference>
<feature type="compositionally biased region" description="Basic and acidic residues" evidence="7">
    <location>
        <begin position="190"/>
        <end position="199"/>
    </location>
</feature>
<dbReference type="PRINTS" id="PR01848">
    <property type="entry name" value="U2AUXFACTOR"/>
</dbReference>
<evidence type="ECO:0000256" key="5">
    <source>
        <dbReference type="PROSITE-ProRule" id="PRU00176"/>
    </source>
</evidence>
<feature type="compositionally biased region" description="Basic residues" evidence="7">
    <location>
        <begin position="73"/>
        <end position="86"/>
    </location>
</feature>
<feature type="zinc finger region" description="C3H1-type" evidence="6">
    <location>
        <begin position="280"/>
        <end position="307"/>
    </location>
</feature>
<feature type="domain" description="C3H1-type" evidence="9">
    <location>
        <begin position="280"/>
        <end position="307"/>
    </location>
</feature>
<dbReference type="PANTHER" id="PTHR12620">
    <property type="entry name" value="U2 SNRNP AUXILIARY FACTOR, SMALL SUBUNIT"/>
    <property type="match status" value="1"/>
</dbReference>
<accession>B9W7S0</accession>
<organism evidence="11 12">
    <name type="scientific">Candida dubliniensis (strain CD36 / ATCC MYA-646 / CBS 7987 / NCPF 3949 / NRRL Y-17841)</name>
    <name type="common">Yeast</name>
    <dbReference type="NCBI Taxonomy" id="573826"/>
    <lineage>
        <taxon>Eukaryota</taxon>
        <taxon>Fungi</taxon>
        <taxon>Dikarya</taxon>
        <taxon>Ascomycota</taxon>
        <taxon>Saccharomycotina</taxon>
        <taxon>Pichiomycetes</taxon>
        <taxon>Debaryomycetaceae</taxon>
        <taxon>Candida/Lodderomyces clade</taxon>
        <taxon>Candida</taxon>
    </lineage>
</organism>
<dbReference type="GO" id="GO:0003723">
    <property type="term" value="F:RNA binding"/>
    <property type="evidence" value="ECO:0007669"/>
    <property type="project" value="UniProtKB-UniRule"/>
</dbReference>
<keyword evidence="2" id="KW-0677">Repeat</keyword>
<evidence type="ECO:0000256" key="6">
    <source>
        <dbReference type="PROSITE-ProRule" id="PRU00723"/>
    </source>
</evidence>
<proteinExistence type="predicted"/>
<dbReference type="HOGENOM" id="CLU_062255_0_0_1"/>
<dbReference type="InterPro" id="IPR035979">
    <property type="entry name" value="RBD_domain_sf"/>
</dbReference>
<dbReference type="PROSITE" id="PS50103">
    <property type="entry name" value="ZF_C3H1"/>
    <property type="match status" value="2"/>
</dbReference>
<dbReference type="SUPFAM" id="SSF54928">
    <property type="entry name" value="RNA-binding domain, RBD"/>
    <property type="match status" value="1"/>
</dbReference>
<evidence type="ECO:0000256" key="1">
    <source>
        <dbReference type="ARBA" id="ARBA00022723"/>
    </source>
</evidence>
<feature type="domain" description="C3H1-type" evidence="9">
    <location>
        <begin position="20"/>
        <end position="48"/>
    </location>
</feature>
<feature type="compositionally biased region" description="Basic and acidic residues" evidence="7">
    <location>
        <begin position="87"/>
        <end position="109"/>
    </location>
</feature>
<protein>
    <submittedName>
        <fullName evidence="11">Spliceosomal U2AF small subunit, putative</fullName>
    </submittedName>
</protein>
<dbReference type="EMBL" id="FM992688">
    <property type="protein sequence ID" value="CAX44731.1"/>
    <property type="molecule type" value="Genomic_DNA"/>
</dbReference>
<dbReference type="InterPro" id="IPR003954">
    <property type="entry name" value="RRM_euk-type"/>
</dbReference>
<dbReference type="CGD" id="CAL0000168007">
    <property type="gene designation" value="Cd36_04720"/>
</dbReference>
<reference evidence="11 12" key="1">
    <citation type="journal article" date="2009" name="Genome Res.">
        <title>Comparative genomics of the fungal pathogens Candida dubliniensis and Candida albicans.</title>
        <authorList>
            <person name="Jackson A.P."/>
            <person name="Gamble J.A."/>
            <person name="Yeomans T."/>
            <person name="Moran G.P."/>
            <person name="Saunders D."/>
            <person name="Harris D."/>
            <person name="Aslett M."/>
            <person name="Barrell J.F."/>
            <person name="Butler G."/>
            <person name="Citiulo F."/>
            <person name="Coleman D.C."/>
            <person name="de Groot P.W.J."/>
            <person name="Goodwin T.J."/>
            <person name="Quail M.A."/>
            <person name="McQuillan J."/>
            <person name="Munro C.A."/>
            <person name="Pain A."/>
            <person name="Poulter R.T."/>
            <person name="Rajandream M.A."/>
            <person name="Renauld H."/>
            <person name="Spiering M.J."/>
            <person name="Tivey A."/>
            <person name="Gow N.A.R."/>
            <person name="Barrell B."/>
            <person name="Sullivan D.J."/>
            <person name="Berriman M."/>
        </authorList>
    </citation>
    <scope>NUCLEOTIDE SEQUENCE [LARGE SCALE GENOMIC DNA]</scope>
    <source>
        <strain evidence="12">CD36 / ATCC MYA-646 / CBS 7987 / NCPF 3949 / NRRL Y-17841</strain>
    </source>
</reference>
<evidence type="ECO:0000313" key="11">
    <source>
        <dbReference type="EMBL" id="CAX44731.1"/>
    </source>
</evidence>
<feature type="compositionally biased region" description="Basic and acidic residues" evidence="7">
    <location>
        <begin position="140"/>
        <end position="171"/>
    </location>
</feature>
<dbReference type="SMART" id="SM00356">
    <property type="entry name" value="ZnF_C3H1"/>
    <property type="match status" value="2"/>
</dbReference>
<feature type="compositionally biased region" description="Polar residues" evidence="7">
    <location>
        <begin position="172"/>
        <end position="189"/>
    </location>
</feature>
<dbReference type="AlphaFoldDB" id="B9W7S0"/>